<dbReference type="OrthoDB" id="2564795at2"/>
<accession>A0A498D7G1</accession>
<organism evidence="1 2">
    <name type="scientific">Oceanobacillus piezotolerans</name>
    <dbReference type="NCBI Taxonomy" id="2448030"/>
    <lineage>
        <taxon>Bacteria</taxon>
        <taxon>Bacillati</taxon>
        <taxon>Bacillota</taxon>
        <taxon>Bacilli</taxon>
        <taxon>Bacillales</taxon>
        <taxon>Bacillaceae</taxon>
        <taxon>Oceanobacillus</taxon>
    </lineage>
</organism>
<comment type="caution">
    <text evidence="1">The sequence shown here is derived from an EMBL/GenBank/DDBJ whole genome shotgun (WGS) entry which is preliminary data.</text>
</comment>
<dbReference type="AlphaFoldDB" id="A0A498D7G1"/>
<dbReference type="InterPro" id="IPR009100">
    <property type="entry name" value="AcylCoA_DH/oxidase_NM_dom_sf"/>
</dbReference>
<proteinExistence type="predicted"/>
<dbReference type="PANTHER" id="PTHR43884:SF12">
    <property type="entry name" value="ISOVALERYL-COA DEHYDROGENASE, MITOCHONDRIAL-RELATED"/>
    <property type="match status" value="1"/>
</dbReference>
<dbReference type="InterPro" id="IPR046373">
    <property type="entry name" value="Acyl-CoA_Oxase/DH_mid-dom_sf"/>
</dbReference>
<dbReference type="Proteomes" id="UP000270219">
    <property type="component" value="Unassembled WGS sequence"/>
</dbReference>
<dbReference type="GO" id="GO:0003995">
    <property type="term" value="F:acyl-CoA dehydrogenase activity"/>
    <property type="evidence" value="ECO:0007669"/>
    <property type="project" value="TreeGrafter"/>
</dbReference>
<sequence>MAREGNTMVLDSIIKEDLKPLVKKIDSEAFYAEDYLLKIGKHGLFNSDGQSESDTLKKELEIVEKTSEACMTTGFNVWCHLAALTYLRQSDNDYLKNELLPLFENGELLGGTGLSNPMKFYSGLERLHLKAERKAGGYLLNGNLGSVSNLNKDHWFGVIAAVEDGKEIMAFVPCDAEGLDLKEKTDYIGVNGSATYACKFKDVFIADNLIISKNAEEFVDEIRPAFIMYQIPLGLGVTSAAIQSMKKAPKKQGGINKFLNIQPEDIEDKYLALKQELNRLAESKNLKNHLSEILKLRLEVAQLTIEAVHGDMLHYGGAAYLKKSNPSRRLRESYFLLNLTPTVKHLEKLLSDGPKESSSVS</sequence>
<evidence type="ECO:0000313" key="2">
    <source>
        <dbReference type="Proteomes" id="UP000270219"/>
    </source>
</evidence>
<name>A0A498D7G1_9BACI</name>
<protein>
    <submittedName>
        <fullName evidence="1">Acyl-CoA dehydrogenase</fullName>
    </submittedName>
</protein>
<dbReference type="PANTHER" id="PTHR43884">
    <property type="entry name" value="ACYL-COA DEHYDROGENASE"/>
    <property type="match status" value="1"/>
</dbReference>
<gene>
    <name evidence="1" type="ORF">D8M04_11890</name>
</gene>
<dbReference type="SUPFAM" id="SSF56645">
    <property type="entry name" value="Acyl-CoA dehydrogenase NM domain-like"/>
    <property type="match status" value="1"/>
</dbReference>
<evidence type="ECO:0000313" key="1">
    <source>
        <dbReference type="EMBL" id="RLL43964.1"/>
    </source>
</evidence>
<reference evidence="1 2" key="1">
    <citation type="submission" date="2018-10" db="EMBL/GenBank/DDBJ databases">
        <title>Oceanobacillus sp. YLB-02 draft genome.</title>
        <authorList>
            <person name="Yu L."/>
        </authorList>
    </citation>
    <scope>NUCLEOTIDE SEQUENCE [LARGE SCALE GENOMIC DNA]</scope>
    <source>
        <strain evidence="1 2">YLB-02</strain>
    </source>
</reference>
<dbReference type="Gene3D" id="2.40.110.10">
    <property type="entry name" value="Butyryl-CoA Dehydrogenase, subunit A, domain 2"/>
    <property type="match status" value="1"/>
</dbReference>
<dbReference type="RefSeq" id="WP_121523927.1">
    <property type="nucleotide sequence ID" value="NZ_RCHR01000004.1"/>
</dbReference>
<dbReference type="EMBL" id="RCHR01000004">
    <property type="protein sequence ID" value="RLL43964.1"/>
    <property type="molecule type" value="Genomic_DNA"/>
</dbReference>
<keyword evidence="2" id="KW-1185">Reference proteome</keyword>